<organism evidence="1">
    <name type="scientific">Zea mays</name>
    <name type="common">Maize</name>
    <dbReference type="NCBI Taxonomy" id="4577"/>
    <lineage>
        <taxon>Eukaryota</taxon>
        <taxon>Viridiplantae</taxon>
        <taxon>Streptophyta</taxon>
        <taxon>Embryophyta</taxon>
        <taxon>Tracheophyta</taxon>
        <taxon>Spermatophyta</taxon>
        <taxon>Magnoliopsida</taxon>
        <taxon>Liliopsida</taxon>
        <taxon>Poales</taxon>
        <taxon>Poaceae</taxon>
        <taxon>PACMAD clade</taxon>
        <taxon>Panicoideae</taxon>
        <taxon>Andropogonodae</taxon>
        <taxon>Andropogoneae</taxon>
        <taxon>Tripsacinae</taxon>
        <taxon>Zea</taxon>
    </lineage>
</organism>
<reference evidence="1" key="1">
    <citation type="submission" date="2015-12" db="EMBL/GenBank/DDBJ databases">
        <title>Update maize B73 reference genome by single molecule sequencing technologies.</title>
        <authorList>
            <consortium name="Maize Genome Sequencing Project"/>
            <person name="Ware D."/>
        </authorList>
    </citation>
    <scope>NUCLEOTIDE SEQUENCE</scope>
    <source>
        <tissue evidence="1">Seedling</tissue>
    </source>
</reference>
<proteinExistence type="predicted"/>
<dbReference type="AlphaFoldDB" id="A0A1D6Q0Q7"/>
<protein>
    <submittedName>
        <fullName evidence="1">Uncharacterized protein</fullName>
    </submittedName>
</protein>
<accession>A0A1D6Q0Q7</accession>
<evidence type="ECO:0000313" key="1">
    <source>
        <dbReference type="EMBL" id="AQK52225.1"/>
    </source>
</evidence>
<name>A0A1D6Q0Q7_MAIZE</name>
<gene>
    <name evidence="1" type="ORF">ZEAMMB73_Zm00001d050268</name>
</gene>
<sequence>MILSCKAHYPLCCPLMDPGPVVKVEESERPQIMASYRRNDGAYGWK</sequence>
<dbReference type="InParanoid" id="A0A1D6Q0Q7"/>
<dbReference type="EMBL" id="CM000780">
    <property type="protein sequence ID" value="AQK52225.1"/>
    <property type="molecule type" value="Genomic_DNA"/>
</dbReference>